<organism evidence="1 2">
    <name type="scientific">candidate division WWE3 bacterium</name>
    <dbReference type="NCBI Taxonomy" id="2053526"/>
    <lineage>
        <taxon>Bacteria</taxon>
        <taxon>Katanobacteria</taxon>
    </lineage>
</organism>
<accession>A0A955EEB6</accession>
<reference evidence="1" key="2">
    <citation type="journal article" date="2021" name="Microbiome">
        <title>Successional dynamics and alternative stable states in a saline activated sludge microbial community over 9 years.</title>
        <authorList>
            <person name="Wang Y."/>
            <person name="Ye J."/>
            <person name="Ju F."/>
            <person name="Liu L."/>
            <person name="Boyd J.A."/>
            <person name="Deng Y."/>
            <person name="Parks D.H."/>
            <person name="Jiang X."/>
            <person name="Yin X."/>
            <person name="Woodcroft B.J."/>
            <person name="Tyson G.W."/>
            <person name="Hugenholtz P."/>
            <person name="Polz M.F."/>
            <person name="Zhang T."/>
        </authorList>
    </citation>
    <scope>NUCLEOTIDE SEQUENCE</scope>
    <source>
        <strain evidence="1">HKST-UBA79</strain>
    </source>
</reference>
<dbReference type="EMBL" id="JAGQNX010000042">
    <property type="protein sequence ID" value="MCA9308153.1"/>
    <property type="molecule type" value="Genomic_DNA"/>
</dbReference>
<protein>
    <submittedName>
        <fullName evidence="1">Uncharacterized protein</fullName>
    </submittedName>
</protein>
<sequence>MKKILPILITVVLLGAGVYFVPSLTPNNKVPADLQELGQLFTGETPSLKDIPSDFVSVANLTLDDSKKLTLTKEKLEELLHDNVVGLEYAGYKVKNASVNLSANLATFTIDLDSDESFAASFKVDSTSKFLELESVKSVGTKKISGLKMTALELALSNVEDLINTYDSKLLAHIQKIAITSNHVEVWLE</sequence>
<dbReference type="Proteomes" id="UP000740557">
    <property type="component" value="Unassembled WGS sequence"/>
</dbReference>
<proteinExistence type="predicted"/>
<evidence type="ECO:0000313" key="2">
    <source>
        <dbReference type="Proteomes" id="UP000740557"/>
    </source>
</evidence>
<reference evidence="1" key="1">
    <citation type="submission" date="2020-04" db="EMBL/GenBank/DDBJ databases">
        <authorList>
            <person name="Zhang T."/>
        </authorList>
    </citation>
    <scope>NUCLEOTIDE SEQUENCE</scope>
    <source>
        <strain evidence="1">HKST-UBA79</strain>
    </source>
</reference>
<name>A0A955EEB6_UNCKA</name>
<gene>
    <name evidence="1" type="ORF">KC980_01445</name>
</gene>
<comment type="caution">
    <text evidence="1">The sequence shown here is derived from an EMBL/GenBank/DDBJ whole genome shotgun (WGS) entry which is preliminary data.</text>
</comment>
<evidence type="ECO:0000313" key="1">
    <source>
        <dbReference type="EMBL" id="MCA9308153.1"/>
    </source>
</evidence>
<dbReference type="AlphaFoldDB" id="A0A955EEB6"/>